<proteinExistence type="predicted"/>
<evidence type="ECO:0000256" key="1">
    <source>
        <dbReference type="SAM" id="Phobius"/>
    </source>
</evidence>
<dbReference type="EMBL" id="JXJN01008245">
    <property type="status" value="NOT_ANNOTATED_CDS"/>
    <property type="molecule type" value="Genomic_DNA"/>
</dbReference>
<dbReference type="Proteomes" id="UP000092460">
    <property type="component" value="Unassembled WGS sequence"/>
</dbReference>
<keyword evidence="3" id="KW-1185">Reference proteome</keyword>
<keyword evidence="1" id="KW-0472">Membrane</keyword>
<organism evidence="2 3">
    <name type="scientific">Glossina palpalis gambiensis</name>
    <dbReference type="NCBI Taxonomy" id="67801"/>
    <lineage>
        <taxon>Eukaryota</taxon>
        <taxon>Metazoa</taxon>
        <taxon>Ecdysozoa</taxon>
        <taxon>Arthropoda</taxon>
        <taxon>Hexapoda</taxon>
        <taxon>Insecta</taxon>
        <taxon>Pterygota</taxon>
        <taxon>Neoptera</taxon>
        <taxon>Endopterygota</taxon>
        <taxon>Diptera</taxon>
        <taxon>Brachycera</taxon>
        <taxon>Muscomorpha</taxon>
        <taxon>Hippoboscoidea</taxon>
        <taxon>Glossinidae</taxon>
        <taxon>Glossina</taxon>
    </lineage>
</organism>
<feature type="transmembrane region" description="Helical" evidence="1">
    <location>
        <begin position="104"/>
        <end position="123"/>
    </location>
</feature>
<dbReference type="VEuPathDB" id="VectorBase:GPPI018392"/>
<dbReference type="EnsemblMetazoa" id="GPPI018392-RA">
    <property type="protein sequence ID" value="GPPI018392-PA"/>
    <property type="gene ID" value="GPPI018392"/>
</dbReference>
<evidence type="ECO:0000313" key="2">
    <source>
        <dbReference type="EnsemblMetazoa" id="GPPI018392-PA"/>
    </source>
</evidence>
<sequence length="183" mass="20854">MFTFKSFSNNGSRFLFSISCFMERFKEIFHIMTINDVNIATESFQTLTLKVTALHDYGRYKKNHISYSEYLKFRPCKCLITLSALSPNGLPCQFSISSMFGKYLPLKVLAMIAVGLILVFAASLNSYKLHDICIPIIVQSLLNLAFWSNSHNIKLCNINFVVKQKKIKNIFACLVTPMILVSN</sequence>
<reference evidence="3" key="1">
    <citation type="submission" date="2015-01" db="EMBL/GenBank/DDBJ databases">
        <authorList>
            <person name="Aksoy S."/>
            <person name="Warren W."/>
            <person name="Wilson R.K."/>
        </authorList>
    </citation>
    <scope>NUCLEOTIDE SEQUENCE [LARGE SCALE GENOMIC DNA]</scope>
    <source>
        <strain evidence="3">IAEA</strain>
    </source>
</reference>
<evidence type="ECO:0000313" key="3">
    <source>
        <dbReference type="Proteomes" id="UP000092460"/>
    </source>
</evidence>
<protein>
    <submittedName>
        <fullName evidence="2">Uncharacterized protein</fullName>
    </submittedName>
</protein>
<accession>A0A1B0B4B7</accession>
<dbReference type="AlphaFoldDB" id="A0A1B0B4B7"/>
<keyword evidence="1" id="KW-1133">Transmembrane helix</keyword>
<name>A0A1B0B4B7_9MUSC</name>
<reference evidence="2" key="2">
    <citation type="submission" date="2020-05" db="UniProtKB">
        <authorList>
            <consortium name="EnsemblMetazoa"/>
        </authorList>
    </citation>
    <scope>IDENTIFICATION</scope>
    <source>
        <strain evidence="2">IAEA</strain>
    </source>
</reference>
<keyword evidence="1" id="KW-0812">Transmembrane</keyword>